<dbReference type="PANTHER" id="PTHR10642">
    <property type="entry name" value="RIBONUCLEASE H1"/>
    <property type="match status" value="1"/>
</dbReference>
<dbReference type="InterPro" id="IPR012337">
    <property type="entry name" value="RNaseH-like_sf"/>
</dbReference>
<comment type="catalytic activity">
    <reaction evidence="1">
        <text>Endonucleolytic cleavage to 5'-phosphomonoester.</text>
        <dbReference type="EC" id="3.1.26.4"/>
    </reaction>
</comment>
<organism evidence="13">
    <name type="scientific">uncultured Desulfobacteraceae bacterium</name>
    <dbReference type="NCBI Taxonomy" id="218296"/>
    <lineage>
        <taxon>Bacteria</taxon>
        <taxon>Pseudomonadati</taxon>
        <taxon>Thermodesulfobacteriota</taxon>
        <taxon>Desulfobacteria</taxon>
        <taxon>Desulfobacterales</taxon>
        <taxon>Desulfobacteraceae</taxon>
        <taxon>environmental samples</taxon>
    </lineage>
</organism>
<evidence type="ECO:0000256" key="2">
    <source>
        <dbReference type="ARBA" id="ARBA00001946"/>
    </source>
</evidence>
<reference evidence="13" key="1">
    <citation type="submission" date="2019-01" db="EMBL/GenBank/DDBJ databases">
        <authorList>
            <consortium name="Genoscope - CEA"/>
            <person name="William W."/>
        </authorList>
    </citation>
    <scope>NUCLEOTIDE SEQUENCE</scope>
    <source>
        <strain evidence="13">CR-1</strain>
    </source>
</reference>
<dbReference type="CDD" id="cd09278">
    <property type="entry name" value="RNase_HI_prokaryote_like"/>
    <property type="match status" value="1"/>
</dbReference>
<evidence type="ECO:0000313" key="13">
    <source>
        <dbReference type="EMBL" id="VEN72507.1"/>
    </source>
</evidence>
<accession>A0A484HFQ6</accession>
<evidence type="ECO:0000256" key="5">
    <source>
        <dbReference type="ARBA" id="ARBA00012180"/>
    </source>
</evidence>
<evidence type="ECO:0000256" key="6">
    <source>
        <dbReference type="ARBA" id="ARBA00022722"/>
    </source>
</evidence>
<comment type="subunit">
    <text evidence="4">Monomer.</text>
</comment>
<dbReference type="InterPro" id="IPR036397">
    <property type="entry name" value="RNaseH_sf"/>
</dbReference>
<evidence type="ECO:0000256" key="7">
    <source>
        <dbReference type="ARBA" id="ARBA00022723"/>
    </source>
</evidence>
<dbReference type="Gene3D" id="3.30.420.10">
    <property type="entry name" value="Ribonuclease H-like superfamily/Ribonuclease H"/>
    <property type="match status" value="1"/>
</dbReference>
<evidence type="ECO:0000256" key="9">
    <source>
        <dbReference type="ARBA" id="ARBA00022801"/>
    </source>
</evidence>
<dbReference type="PROSITE" id="PS50879">
    <property type="entry name" value="RNASE_H_1"/>
    <property type="match status" value="1"/>
</dbReference>
<keyword evidence="6" id="KW-0540">Nuclease</keyword>
<gene>
    <name evidence="13" type="ORF">EPICR_10005</name>
</gene>
<dbReference type="PANTHER" id="PTHR10642:SF26">
    <property type="entry name" value="RIBONUCLEASE H1"/>
    <property type="match status" value="1"/>
</dbReference>
<comment type="similarity">
    <text evidence="3">Belongs to the RNase H family.</text>
</comment>
<dbReference type="GO" id="GO:0043137">
    <property type="term" value="P:DNA replication, removal of RNA primer"/>
    <property type="evidence" value="ECO:0007669"/>
    <property type="project" value="TreeGrafter"/>
</dbReference>
<dbReference type="GO" id="GO:0003676">
    <property type="term" value="F:nucleic acid binding"/>
    <property type="evidence" value="ECO:0007669"/>
    <property type="project" value="InterPro"/>
</dbReference>
<dbReference type="EC" id="3.1.26.4" evidence="5"/>
<evidence type="ECO:0000256" key="3">
    <source>
        <dbReference type="ARBA" id="ARBA00005300"/>
    </source>
</evidence>
<keyword evidence="9" id="KW-0378">Hydrolase</keyword>
<name>A0A484HFQ6_9BACT</name>
<evidence type="ECO:0000256" key="4">
    <source>
        <dbReference type="ARBA" id="ARBA00011245"/>
    </source>
</evidence>
<keyword evidence="10" id="KW-0460">Magnesium</keyword>
<evidence type="ECO:0000256" key="8">
    <source>
        <dbReference type="ARBA" id="ARBA00022759"/>
    </source>
</evidence>
<dbReference type="InterPro" id="IPR002156">
    <property type="entry name" value="RNaseH_domain"/>
</dbReference>
<proteinExistence type="inferred from homology"/>
<sequence>MKKDAAPSSWERKRFKNNKVWLALDDAGKPLKKNGRVLIKYQLSQDYEYWVYENAIRPVDAPAEESKKKTESKRRKAPGKASKPRPETFEEPSSEDFIVVYTDGASSGNPGPAGIGATLRHRGREKEISMGIGLATNNIAELKAVREALAAIKNPGIPVRILTDSSYVCGTLTKGWKAKKNRELIDSIKTLMKDFKDIRLIKIPGHAGIEGNEKADRLAREGVGMKNGGGGAPGSEI</sequence>
<feature type="region of interest" description="Disordered" evidence="11">
    <location>
        <begin position="60"/>
        <end position="91"/>
    </location>
</feature>
<dbReference type="AlphaFoldDB" id="A0A484HFQ6"/>
<evidence type="ECO:0000256" key="11">
    <source>
        <dbReference type="SAM" id="MobiDB-lite"/>
    </source>
</evidence>
<evidence type="ECO:0000256" key="10">
    <source>
        <dbReference type="ARBA" id="ARBA00022842"/>
    </source>
</evidence>
<dbReference type="SUPFAM" id="SSF53098">
    <property type="entry name" value="Ribonuclease H-like"/>
    <property type="match status" value="1"/>
</dbReference>
<dbReference type="GO" id="GO:0046872">
    <property type="term" value="F:metal ion binding"/>
    <property type="evidence" value="ECO:0007669"/>
    <property type="project" value="UniProtKB-KW"/>
</dbReference>
<feature type="domain" description="RNase H type-1" evidence="12">
    <location>
        <begin position="94"/>
        <end position="224"/>
    </location>
</feature>
<dbReference type="InterPro" id="IPR050092">
    <property type="entry name" value="RNase_H"/>
</dbReference>
<dbReference type="GO" id="GO:0004523">
    <property type="term" value="F:RNA-DNA hybrid ribonuclease activity"/>
    <property type="evidence" value="ECO:0007669"/>
    <property type="project" value="UniProtKB-EC"/>
</dbReference>
<dbReference type="InterPro" id="IPR022892">
    <property type="entry name" value="RNaseHI"/>
</dbReference>
<dbReference type="Pfam" id="PF00075">
    <property type="entry name" value="RNase_H"/>
    <property type="match status" value="1"/>
</dbReference>
<evidence type="ECO:0000256" key="1">
    <source>
        <dbReference type="ARBA" id="ARBA00000077"/>
    </source>
</evidence>
<dbReference type="EMBL" id="CAACVI010000001">
    <property type="protein sequence ID" value="VEN72507.1"/>
    <property type="molecule type" value="Genomic_DNA"/>
</dbReference>
<keyword evidence="7" id="KW-0479">Metal-binding</keyword>
<evidence type="ECO:0000259" key="12">
    <source>
        <dbReference type="PROSITE" id="PS50879"/>
    </source>
</evidence>
<protein>
    <recommendedName>
        <fullName evidence="5">ribonuclease H</fullName>
        <ecNumber evidence="5">3.1.26.4</ecNumber>
    </recommendedName>
</protein>
<keyword evidence="8" id="KW-0255">Endonuclease</keyword>
<comment type="cofactor">
    <cofactor evidence="2">
        <name>Mg(2+)</name>
        <dbReference type="ChEBI" id="CHEBI:18420"/>
    </cofactor>
</comment>